<comment type="caution">
    <text evidence="12">The sequence shown here is derived from an EMBL/GenBank/DDBJ whole genome shotgun (WGS) entry which is preliminary data.</text>
</comment>
<dbReference type="InterPro" id="IPR036188">
    <property type="entry name" value="FAD/NAD-bd_sf"/>
</dbReference>
<dbReference type="Proteomes" id="UP000315103">
    <property type="component" value="Unassembled WGS sequence"/>
</dbReference>
<evidence type="ECO:0000256" key="7">
    <source>
        <dbReference type="ARBA" id="ARBA00023002"/>
    </source>
</evidence>
<protein>
    <recommendedName>
        <fullName evidence="9">Glycerol-3-phosphate dehydrogenase</fullName>
        <ecNumber evidence="9">1.1.5.3</ecNumber>
    </recommendedName>
</protein>
<name>A0A558AX01_9STAP</name>
<dbReference type="Gene3D" id="3.50.50.60">
    <property type="entry name" value="FAD/NAD(P)-binding domain"/>
    <property type="match status" value="1"/>
</dbReference>
<evidence type="ECO:0000313" key="13">
    <source>
        <dbReference type="Proteomes" id="UP000315103"/>
    </source>
</evidence>
<dbReference type="Gene3D" id="1.10.8.870">
    <property type="entry name" value="Alpha-glycerophosphate oxidase, cap domain"/>
    <property type="match status" value="1"/>
</dbReference>
<keyword evidence="5" id="KW-0319">Glycerol metabolism</keyword>
<dbReference type="Pfam" id="PF16901">
    <property type="entry name" value="DAO_C"/>
    <property type="match status" value="1"/>
</dbReference>
<reference evidence="12 13" key="1">
    <citation type="submission" date="2019-07" db="EMBL/GenBank/DDBJ databases">
        <title>Salinicoccus cyprini sp. nov., isolated from gastro-intestinal tract of mirror carp, Cyprinus carpio var. specularis, collected from Gobind Sagar Reservoir, Himachal Pradesh, India.</title>
        <authorList>
            <person name="Talwar C."/>
            <person name="Singh A.K."/>
            <person name="Lal R."/>
            <person name="Negi R.K."/>
        </authorList>
    </citation>
    <scope>NUCLEOTIDE SEQUENCE [LARGE SCALE GENOMIC DNA]</scope>
    <source>
        <strain evidence="12 13">CT19</strain>
    </source>
</reference>
<proteinExistence type="inferred from homology"/>
<evidence type="ECO:0000259" key="10">
    <source>
        <dbReference type="Pfam" id="PF01266"/>
    </source>
</evidence>
<dbReference type="PROSITE" id="PS00978">
    <property type="entry name" value="FAD_G3PDH_2"/>
    <property type="match status" value="1"/>
</dbReference>
<dbReference type="Pfam" id="PF01266">
    <property type="entry name" value="DAO"/>
    <property type="match status" value="1"/>
</dbReference>
<dbReference type="PANTHER" id="PTHR11985:SF35">
    <property type="entry name" value="ANAEROBIC GLYCEROL-3-PHOSPHATE DEHYDROGENASE SUBUNIT A"/>
    <property type="match status" value="1"/>
</dbReference>
<dbReference type="InterPro" id="IPR006076">
    <property type="entry name" value="FAD-dep_OxRdtase"/>
</dbReference>
<comment type="catalytic activity">
    <reaction evidence="8 9">
        <text>a quinone + sn-glycerol 3-phosphate = dihydroxyacetone phosphate + a quinol</text>
        <dbReference type="Rhea" id="RHEA:18977"/>
        <dbReference type="ChEBI" id="CHEBI:24646"/>
        <dbReference type="ChEBI" id="CHEBI:57597"/>
        <dbReference type="ChEBI" id="CHEBI:57642"/>
        <dbReference type="ChEBI" id="CHEBI:132124"/>
        <dbReference type="EC" id="1.1.5.3"/>
    </reaction>
</comment>
<dbReference type="UniPathway" id="UPA00618">
    <property type="reaction ID" value="UER00674"/>
</dbReference>
<organism evidence="12 13">
    <name type="scientific">Salinicoccus cyprini</name>
    <dbReference type="NCBI Taxonomy" id="2493691"/>
    <lineage>
        <taxon>Bacteria</taxon>
        <taxon>Bacillati</taxon>
        <taxon>Bacillota</taxon>
        <taxon>Bacilli</taxon>
        <taxon>Bacillales</taxon>
        <taxon>Staphylococcaceae</taxon>
        <taxon>Salinicoccus</taxon>
    </lineage>
</organism>
<accession>A0A558AX01</accession>
<comment type="similarity">
    <text evidence="3 9">Belongs to the FAD-dependent glycerol-3-phosphate dehydrogenase family.</text>
</comment>
<dbReference type="GO" id="GO:0004368">
    <property type="term" value="F:glycerol-3-phosphate dehydrogenase (quinone) activity"/>
    <property type="evidence" value="ECO:0007669"/>
    <property type="project" value="UniProtKB-EC"/>
</dbReference>
<dbReference type="EC" id="1.1.5.3" evidence="9"/>
<evidence type="ECO:0000256" key="1">
    <source>
        <dbReference type="ARBA" id="ARBA00001974"/>
    </source>
</evidence>
<dbReference type="GO" id="GO:0009331">
    <property type="term" value="C:glycerol-3-phosphate dehydrogenase (FAD) complex"/>
    <property type="evidence" value="ECO:0007669"/>
    <property type="project" value="UniProtKB-UniRule"/>
</dbReference>
<dbReference type="SUPFAM" id="SSF54373">
    <property type="entry name" value="FAD-linked reductases, C-terminal domain"/>
    <property type="match status" value="1"/>
</dbReference>
<keyword evidence="7 9" id="KW-0560">Oxidoreductase</keyword>
<evidence type="ECO:0000256" key="5">
    <source>
        <dbReference type="ARBA" id="ARBA00022798"/>
    </source>
</evidence>
<evidence type="ECO:0000313" key="12">
    <source>
        <dbReference type="EMBL" id="TVT28785.1"/>
    </source>
</evidence>
<dbReference type="GO" id="GO:0019563">
    <property type="term" value="P:glycerol catabolic process"/>
    <property type="evidence" value="ECO:0007669"/>
    <property type="project" value="UniProtKB-UniPathway"/>
</dbReference>
<feature type="domain" description="FAD dependent oxidoreductase" evidence="10">
    <location>
        <begin position="20"/>
        <end position="346"/>
    </location>
</feature>
<evidence type="ECO:0000256" key="8">
    <source>
        <dbReference type="ARBA" id="ARBA00049055"/>
    </source>
</evidence>
<dbReference type="OrthoDB" id="9766796at2"/>
<dbReference type="PANTHER" id="PTHR11985">
    <property type="entry name" value="GLYCEROL-3-PHOSPHATE DEHYDROGENASE"/>
    <property type="match status" value="1"/>
</dbReference>
<gene>
    <name evidence="12" type="ORF">FO441_00460</name>
</gene>
<dbReference type="InterPro" id="IPR000447">
    <property type="entry name" value="G3P_DH_FAD-dep"/>
</dbReference>
<dbReference type="GO" id="GO:0046168">
    <property type="term" value="P:glycerol-3-phosphate catabolic process"/>
    <property type="evidence" value="ECO:0007669"/>
    <property type="project" value="TreeGrafter"/>
</dbReference>
<dbReference type="InterPro" id="IPR031656">
    <property type="entry name" value="DAO_C"/>
</dbReference>
<keyword evidence="4 9" id="KW-0285">Flavoprotein</keyword>
<evidence type="ECO:0000256" key="4">
    <source>
        <dbReference type="ARBA" id="ARBA00022630"/>
    </source>
</evidence>
<keyword evidence="6" id="KW-0274">FAD</keyword>
<dbReference type="RefSeq" id="WP_145284209.1">
    <property type="nucleotide sequence ID" value="NZ_VMSJ01000001.1"/>
</dbReference>
<feature type="domain" description="Alpha-glycerophosphate oxidase C-terminal" evidence="11">
    <location>
        <begin position="407"/>
        <end position="533"/>
    </location>
</feature>
<evidence type="ECO:0000256" key="2">
    <source>
        <dbReference type="ARBA" id="ARBA00004977"/>
    </source>
</evidence>
<comment type="cofactor">
    <cofactor evidence="1 9">
        <name>FAD</name>
        <dbReference type="ChEBI" id="CHEBI:57692"/>
    </cofactor>
</comment>
<evidence type="ECO:0000259" key="11">
    <source>
        <dbReference type="Pfam" id="PF16901"/>
    </source>
</evidence>
<evidence type="ECO:0000256" key="3">
    <source>
        <dbReference type="ARBA" id="ARBA00007330"/>
    </source>
</evidence>
<dbReference type="InterPro" id="IPR038299">
    <property type="entry name" value="DAO_C_sf"/>
</dbReference>
<dbReference type="EMBL" id="VMSJ01000001">
    <property type="protein sequence ID" value="TVT28785.1"/>
    <property type="molecule type" value="Genomic_DNA"/>
</dbReference>
<sequence>MLNTLTRKDQLQHMEKVDYDIVVIGGGITGAGIALDAAKRGMKVALVEMQDFAEGTSSRSTKLVHGGLRYLKQFQIGVVRETGIERAIVYENGPHVTTPEWMLLPFHKGGTFGKFTTSIGLRVYDMLAEVRRSEQRKMLSVDDVIEKEPLVKREGLLGGGYYVEYKTDDARMTIEVMKKAAEFGADPINHVKAVGFIYDQGKVVGVHAEDQIDGGSYQILGRRVINATGPWVDEVRSHDAESKKGKKQLFLSKGVHLVFDEKDFPLKQAVYFDAKSDGRMIFAIPRNGKTYMGTTDTRYTGDKKEPVATAEDRRYLLDTTNNMFPGLDLDESHIESTWAGIRPLIHEEGKDPSEISRKDEIWEAKSDLITIAGGKLTGYRHMAQEIVDLVAKRLQQEYGLKFKKADTVKQPISGGDVGGSAGFEDFVARMSERAPSYGLSITNGQRLARHYGSNVERVYEIIGSLGAASEHYGLPKDIHAQVIYSIQHEMAANPRDYFVRRTGDLYFNIANVEKYKDAVINVMGDLLEWDENTRKEEKETLRTAYLQVKGGTGFALENA</sequence>
<evidence type="ECO:0000256" key="6">
    <source>
        <dbReference type="ARBA" id="ARBA00022827"/>
    </source>
</evidence>
<dbReference type="Gene3D" id="3.30.9.10">
    <property type="entry name" value="D-Amino Acid Oxidase, subunit A, domain 2"/>
    <property type="match status" value="1"/>
</dbReference>
<evidence type="ECO:0000256" key="9">
    <source>
        <dbReference type="RuleBase" id="RU361217"/>
    </source>
</evidence>
<dbReference type="PRINTS" id="PR01001">
    <property type="entry name" value="FADG3PDH"/>
</dbReference>
<comment type="pathway">
    <text evidence="2">Polyol metabolism; glycerol degradation via glycerol kinase pathway; glycerone phosphate from sn-glycerol 3-phosphate (aerobic route): step 1/1.</text>
</comment>
<dbReference type="AlphaFoldDB" id="A0A558AX01"/>
<dbReference type="PROSITE" id="PS00977">
    <property type="entry name" value="FAD_G3PDH_1"/>
    <property type="match status" value="1"/>
</dbReference>
<keyword evidence="13" id="KW-1185">Reference proteome</keyword>
<dbReference type="SUPFAM" id="SSF51905">
    <property type="entry name" value="FAD/NAD(P)-binding domain"/>
    <property type="match status" value="1"/>
</dbReference>